<dbReference type="InterPro" id="IPR011231">
    <property type="entry name" value="Phage_VT1-Sakai_H0018"/>
</dbReference>
<dbReference type="Proteomes" id="UP000283374">
    <property type="component" value="Unassembled WGS sequence"/>
</dbReference>
<protein>
    <submittedName>
        <fullName evidence="1">DUF2190 family protein</fullName>
    </submittedName>
</protein>
<evidence type="ECO:0000313" key="2">
    <source>
        <dbReference type="Proteomes" id="UP000283374"/>
    </source>
</evidence>
<evidence type="ECO:0000313" key="1">
    <source>
        <dbReference type="EMBL" id="RHA38733.1"/>
    </source>
</evidence>
<keyword evidence="2" id="KW-1185">Reference proteome</keyword>
<dbReference type="AlphaFoldDB" id="A0A413RJH3"/>
<proteinExistence type="predicted"/>
<accession>A0A413RJH3</accession>
<dbReference type="EMBL" id="QWKP01000211">
    <property type="protein sequence ID" value="RHA38733.1"/>
    <property type="molecule type" value="Genomic_DNA"/>
</dbReference>
<organism evidence="1 2">
    <name type="scientific">Cellulomonas rhizosphaerae</name>
    <dbReference type="NCBI Taxonomy" id="2293719"/>
    <lineage>
        <taxon>Bacteria</taxon>
        <taxon>Bacillati</taxon>
        <taxon>Actinomycetota</taxon>
        <taxon>Actinomycetes</taxon>
        <taxon>Micrococcales</taxon>
        <taxon>Cellulomonadaceae</taxon>
        <taxon>Cellulomonas</taxon>
    </lineage>
</organism>
<dbReference type="RefSeq" id="WP_118767926.1">
    <property type="nucleotide sequence ID" value="NZ_QWKP01000211.1"/>
</dbReference>
<sequence>MATNEVYKDANSIPLPVPSGVVSGEVVVVGALVGVAQTDRDADGNATVKRNGGHRVTAAAATYAAGDTIYAHASGGGAVAGGRVGLIDKTSTTGTVIGYSLEAKTLASAGSLVIVLTQV</sequence>
<comment type="caution">
    <text evidence="1">The sequence shown here is derived from an EMBL/GenBank/DDBJ whole genome shotgun (WGS) entry which is preliminary data.</text>
</comment>
<reference evidence="1 2" key="1">
    <citation type="submission" date="2018-08" db="EMBL/GenBank/DDBJ databases">
        <title>Cellulomonas rhizosphaerae sp. nov., a novel actinomycete isolated from soil.</title>
        <authorList>
            <person name="Tian Y."/>
        </authorList>
    </citation>
    <scope>NUCLEOTIDE SEQUENCE [LARGE SCALE GENOMIC DNA]</scope>
    <source>
        <strain evidence="1 2">NEAU-TCZ24</strain>
    </source>
</reference>
<name>A0A413RJH3_9CELL</name>
<gene>
    <name evidence="1" type="ORF">D1825_13450</name>
</gene>
<dbReference type="Pfam" id="PF09956">
    <property type="entry name" value="Phage_cement_2"/>
    <property type="match status" value="1"/>
</dbReference>